<feature type="transmembrane region" description="Helical" evidence="2">
    <location>
        <begin position="153"/>
        <end position="172"/>
    </location>
</feature>
<comment type="similarity">
    <text evidence="1">Belongs to the EamA transporter family.</text>
</comment>
<evidence type="ECO:0000313" key="4">
    <source>
        <dbReference type="EMBL" id="MBO8462518.1"/>
    </source>
</evidence>
<keyword evidence="2" id="KW-1133">Transmembrane helix</keyword>
<protein>
    <submittedName>
        <fullName evidence="4">EamA family transporter</fullName>
    </submittedName>
</protein>
<accession>A0A9D9HYL1</accession>
<evidence type="ECO:0000259" key="3">
    <source>
        <dbReference type="Pfam" id="PF00892"/>
    </source>
</evidence>
<feature type="domain" description="EamA" evidence="3">
    <location>
        <begin position="152"/>
        <end position="285"/>
    </location>
</feature>
<dbReference type="Proteomes" id="UP000823618">
    <property type="component" value="Unassembled WGS sequence"/>
</dbReference>
<proteinExistence type="inferred from homology"/>
<dbReference type="Gene3D" id="1.10.3730.20">
    <property type="match status" value="1"/>
</dbReference>
<feature type="transmembrane region" description="Helical" evidence="2">
    <location>
        <begin position="215"/>
        <end position="235"/>
    </location>
</feature>
<feature type="transmembrane region" description="Helical" evidence="2">
    <location>
        <begin position="122"/>
        <end position="141"/>
    </location>
</feature>
<evidence type="ECO:0000256" key="2">
    <source>
        <dbReference type="SAM" id="Phobius"/>
    </source>
</evidence>
<feature type="transmembrane region" description="Helical" evidence="2">
    <location>
        <begin position="184"/>
        <end position="203"/>
    </location>
</feature>
<dbReference type="Pfam" id="PF00892">
    <property type="entry name" value="EamA"/>
    <property type="match status" value="2"/>
</dbReference>
<feature type="transmembrane region" description="Helical" evidence="2">
    <location>
        <begin position="63"/>
        <end position="85"/>
    </location>
</feature>
<name>A0A9D9HYL1_9FIRM</name>
<dbReference type="InterPro" id="IPR000620">
    <property type="entry name" value="EamA_dom"/>
</dbReference>
<dbReference type="InterPro" id="IPR037185">
    <property type="entry name" value="EmrE-like"/>
</dbReference>
<reference evidence="4" key="2">
    <citation type="journal article" date="2021" name="PeerJ">
        <title>Extensive microbial diversity within the chicken gut microbiome revealed by metagenomics and culture.</title>
        <authorList>
            <person name="Gilroy R."/>
            <person name="Ravi A."/>
            <person name="Getino M."/>
            <person name="Pursley I."/>
            <person name="Horton D.L."/>
            <person name="Alikhan N.F."/>
            <person name="Baker D."/>
            <person name="Gharbi K."/>
            <person name="Hall N."/>
            <person name="Watson M."/>
            <person name="Adriaenssens E.M."/>
            <person name="Foster-Nyarko E."/>
            <person name="Jarju S."/>
            <person name="Secka A."/>
            <person name="Antonio M."/>
            <person name="Oren A."/>
            <person name="Chaudhuri R.R."/>
            <person name="La Ragione R."/>
            <person name="Hildebrand F."/>
            <person name="Pallen M.J."/>
        </authorList>
    </citation>
    <scope>NUCLEOTIDE SEQUENCE</scope>
    <source>
        <strain evidence="4">E3-2379</strain>
    </source>
</reference>
<dbReference type="PANTHER" id="PTHR22911">
    <property type="entry name" value="ACYL-MALONYL CONDENSING ENZYME-RELATED"/>
    <property type="match status" value="1"/>
</dbReference>
<dbReference type="AlphaFoldDB" id="A0A9D9HYL1"/>
<dbReference type="PANTHER" id="PTHR22911:SF137">
    <property type="entry name" value="SOLUTE CARRIER FAMILY 35 MEMBER G2-RELATED"/>
    <property type="match status" value="1"/>
</dbReference>
<keyword evidence="2" id="KW-0472">Membrane</keyword>
<reference evidence="4" key="1">
    <citation type="submission" date="2020-10" db="EMBL/GenBank/DDBJ databases">
        <authorList>
            <person name="Gilroy R."/>
        </authorList>
    </citation>
    <scope>NUCLEOTIDE SEQUENCE</scope>
    <source>
        <strain evidence="4">E3-2379</strain>
    </source>
</reference>
<evidence type="ECO:0000256" key="1">
    <source>
        <dbReference type="ARBA" id="ARBA00007362"/>
    </source>
</evidence>
<dbReference type="SUPFAM" id="SSF103481">
    <property type="entry name" value="Multidrug resistance efflux transporter EmrE"/>
    <property type="match status" value="2"/>
</dbReference>
<feature type="domain" description="EamA" evidence="3">
    <location>
        <begin position="1"/>
        <end position="136"/>
    </location>
</feature>
<feature type="transmembrane region" description="Helical" evidence="2">
    <location>
        <begin position="30"/>
        <end position="51"/>
    </location>
</feature>
<gene>
    <name evidence="4" type="ORF">IAC13_01140</name>
</gene>
<sequence>MWILFAISSSFFAGLTAILSKIGVQAIHSHLATAIRTSVVLIFSWLLVFLYGQTSSIATISSFTFCFLVLSGLSTGASWLCYFRAVQIGEVNKVSAIDKTSTILTILFAFLFLQESITNRSFLALLFLAIGTWLMTGLHSIKDLKSHSDYRWLIYSFGSAFFASLTAIFGKIGIENIPSQLGTAIRTCFVLIFAWTFVWLQGCQKELCTISKKSWFYLILSGFSTGISWLCYYKALQDGNASVVVPIDKLSILVTIFLSHFILGERISSRTKLGLTFLLIGTLLLL</sequence>
<comment type="caution">
    <text evidence="4">The sequence shown here is derived from an EMBL/GenBank/DDBJ whole genome shotgun (WGS) entry which is preliminary data.</text>
</comment>
<dbReference type="GO" id="GO:0016020">
    <property type="term" value="C:membrane"/>
    <property type="evidence" value="ECO:0007669"/>
    <property type="project" value="InterPro"/>
</dbReference>
<evidence type="ECO:0000313" key="5">
    <source>
        <dbReference type="Proteomes" id="UP000823618"/>
    </source>
</evidence>
<dbReference type="EMBL" id="JADIML010000030">
    <property type="protein sequence ID" value="MBO8462518.1"/>
    <property type="molecule type" value="Genomic_DNA"/>
</dbReference>
<organism evidence="4 5">
    <name type="scientific">Candidatus Scybalomonas excrementavium</name>
    <dbReference type="NCBI Taxonomy" id="2840943"/>
    <lineage>
        <taxon>Bacteria</taxon>
        <taxon>Bacillati</taxon>
        <taxon>Bacillota</taxon>
        <taxon>Clostridia</taxon>
        <taxon>Lachnospirales</taxon>
        <taxon>Lachnospiraceae</taxon>
        <taxon>Lachnospiraceae incertae sedis</taxon>
        <taxon>Candidatus Scybalomonas</taxon>
    </lineage>
</organism>
<feature type="transmembrane region" description="Helical" evidence="2">
    <location>
        <begin position="241"/>
        <end position="263"/>
    </location>
</feature>
<keyword evidence="2" id="KW-0812">Transmembrane</keyword>